<evidence type="ECO:0000256" key="9">
    <source>
        <dbReference type="SAM" id="MobiDB-lite"/>
    </source>
</evidence>
<dbReference type="GO" id="GO:0005737">
    <property type="term" value="C:cytoplasm"/>
    <property type="evidence" value="ECO:0007669"/>
    <property type="project" value="TreeGrafter"/>
</dbReference>
<dbReference type="SUPFAM" id="SSF50978">
    <property type="entry name" value="WD40 repeat-like"/>
    <property type="match status" value="1"/>
</dbReference>
<gene>
    <name evidence="12" type="ORF">TWF106_005050</name>
    <name evidence="10" type="ORF">TWF191_010138</name>
    <name evidence="11" type="ORF">TWF679_005865</name>
</gene>
<feature type="compositionally biased region" description="Low complexity" evidence="9">
    <location>
        <begin position="15"/>
        <end position="26"/>
    </location>
</feature>
<keyword evidence="3" id="KW-0677">Repeat</keyword>
<feature type="repeat" description="WD" evidence="8">
    <location>
        <begin position="203"/>
        <end position="237"/>
    </location>
</feature>
<dbReference type="Gene3D" id="2.130.10.10">
    <property type="entry name" value="YVTN repeat-like/Quinoprotein amine dehydrogenase"/>
    <property type="match status" value="1"/>
</dbReference>
<reference evidence="13 14" key="1">
    <citation type="submission" date="2019-06" db="EMBL/GenBank/DDBJ databases">
        <authorList>
            <person name="Palmer J.M."/>
        </authorList>
    </citation>
    <scope>NUCLEOTIDE SEQUENCE [LARGE SCALE GENOMIC DNA]</scope>
    <source>
        <strain evidence="12 13">TWF106</strain>
        <strain evidence="10 14">TWF191</strain>
        <strain evidence="11">TWF679</strain>
    </source>
</reference>
<evidence type="ECO:0000313" key="11">
    <source>
        <dbReference type="EMBL" id="KAF3222387.1"/>
    </source>
</evidence>
<dbReference type="EMBL" id="WIPF01000079">
    <property type="protein sequence ID" value="KAF3213096.1"/>
    <property type="molecule type" value="Genomic_DNA"/>
</dbReference>
<evidence type="ECO:0000313" key="14">
    <source>
        <dbReference type="Proteomes" id="UP000483672"/>
    </source>
</evidence>
<dbReference type="InterPro" id="IPR036322">
    <property type="entry name" value="WD40_repeat_dom_sf"/>
</dbReference>
<dbReference type="OrthoDB" id="1930760at2759"/>
<evidence type="ECO:0000256" key="7">
    <source>
        <dbReference type="ARBA" id="ARBA00047551"/>
    </source>
</evidence>
<comment type="similarity">
    <text evidence="5">Belongs to the DPH7 family.</text>
</comment>
<evidence type="ECO:0000313" key="12">
    <source>
        <dbReference type="EMBL" id="KAF3223279.1"/>
    </source>
</evidence>
<comment type="pathway">
    <text evidence="1">Protein modification; peptidyl-diphthamide biosynthesis.</text>
</comment>
<comment type="caution">
    <text evidence="10">The sequence shown here is derived from an EMBL/GenBank/DDBJ whole genome shotgun (WGS) entry which is preliminary data.</text>
</comment>
<dbReference type="PROSITE" id="PS50082">
    <property type="entry name" value="WD_REPEATS_2"/>
    <property type="match status" value="1"/>
</dbReference>
<dbReference type="InterPro" id="IPR015943">
    <property type="entry name" value="WD40/YVTN_repeat-like_dom_sf"/>
</dbReference>
<keyword evidence="2 8" id="KW-0853">WD repeat</keyword>
<dbReference type="Proteomes" id="UP000614610">
    <property type="component" value="Unassembled WGS sequence"/>
</dbReference>
<protein>
    <recommendedName>
        <fullName evidence="6">methylated diphthine methylhydrolase</fullName>
        <ecNumber evidence="6">3.1.1.97</ecNumber>
    </recommendedName>
</protein>
<evidence type="ECO:0000256" key="1">
    <source>
        <dbReference type="ARBA" id="ARBA00005156"/>
    </source>
</evidence>
<dbReference type="AlphaFoldDB" id="A0A6G1MCK6"/>
<dbReference type="EMBL" id="WIWS01000023">
    <property type="protein sequence ID" value="KAF3223279.1"/>
    <property type="molecule type" value="Genomic_DNA"/>
</dbReference>
<evidence type="ECO:0000256" key="2">
    <source>
        <dbReference type="ARBA" id="ARBA00022574"/>
    </source>
</evidence>
<name>A0A6G1MCK6_ORBOL</name>
<dbReference type="Pfam" id="PF00400">
    <property type="entry name" value="WD40"/>
    <property type="match status" value="2"/>
</dbReference>
<dbReference type="EC" id="3.1.1.97" evidence="6"/>
<organism evidence="10 14">
    <name type="scientific">Orbilia oligospora</name>
    <name type="common">Nematode-trapping fungus</name>
    <name type="synonym">Arthrobotrys oligospora</name>
    <dbReference type="NCBI Taxonomy" id="2813651"/>
    <lineage>
        <taxon>Eukaryota</taxon>
        <taxon>Fungi</taxon>
        <taxon>Dikarya</taxon>
        <taxon>Ascomycota</taxon>
        <taxon>Pezizomycotina</taxon>
        <taxon>Orbiliomycetes</taxon>
        <taxon>Orbiliales</taxon>
        <taxon>Orbiliaceae</taxon>
        <taxon>Orbilia</taxon>
    </lineage>
</organism>
<comment type="catalytic activity">
    <reaction evidence="7">
        <text>diphthine methyl ester-[translation elongation factor 2] + H2O = diphthine-[translation elongation factor 2] + methanol + H(+)</text>
        <dbReference type="Rhea" id="RHEA:42656"/>
        <dbReference type="Rhea" id="RHEA-COMP:10172"/>
        <dbReference type="Rhea" id="RHEA-COMP:10173"/>
        <dbReference type="ChEBI" id="CHEBI:15377"/>
        <dbReference type="ChEBI" id="CHEBI:15378"/>
        <dbReference type="ChEBI" id="CHEBI:17790"/>
        <dbReference type="ChEBI" id="CHEBI:79005"/>
        <dbReference type="ChEBI" id="CHEBI:82696"/>
        <dbReference type="EC" id="3.1.1.97"/>
    </reaction>
</comment>
<dbReference type="Proteomes" id="UP000483672">
    <property type="component" value="Unassembled WGS sequence"/>
</dbReference>
<dbReference type="GO" id="GO:0061685">
    <property type="term" value="F:diphthine methylesterase activity"/>
    <property type="evidence" value="ECO:0007669"/>
    <property type="project" value="UniProtKB-EC"/>
</dbReference>
<evidence type="ECO:0000256" key="3">
    <source>
        <dbReference type="ARBA" id="ARBA00022737"/>
    </source>
</evidence>
<evidence type="ECO:0000313" key="10">
    <source>
        <dbReference type="EMBL" id="KAF3213096.1"/>
    </source>
</evidence>
<proteinExistence type="inferred from homology"/>
<keyword evidence="4" id="KW-0378">Hydrolase</keyword>
<evidence type="ECO:0000256" key="5">
    <source>
        <dbReference type="ARBA" id="ARBA00038092"/>
    </source>
</evidence>
<dbReference type="GO" id="GO:0017183">
    <property type="term" value="P:protein histidyl modification to diphthamide"/>
    <property type="evidence" value="ECO:0007669"/>
    <property type="project" value="TreeGrafter"/>
</dbReference>
<evidence type="ECO:0000256" key="6">
    <source>
        <dbReference type="ARBA" id="ARBA00039131"/>
    </source>
</evidence>
<evidence type="ECO:0000313" key="13">
    <source>
        <dbReference type="Proteomes" id="UP000472727"/>
    </source>
</evidence>
<dbReference type="PANTHER" id="PTHR46042:SF1">
    <property type="entry name" value="DIPHTHINE METHYLTRANSFERASE"/>
    <property type="match status" value="1"/>
</dbReference>
<feature type="region of interest" description="Disordered" evidence="9">
    <location>
        <begin position="1"/>
        <end position="26"/>
    </location>
</feature>
<accession>A0A6G1MCK6</accession>
<dbReference type="EMBL" id="WIWT01000003">
    <property type="protein sequence ID" value="KAF3222387.1"/>
    <property type="molecule type" value="Genomic_DNA"/>
</dbReference>
<sequence length="532" mass="60117">MPIREPRFNQEKLTMSPPSMKPWKMSPPSMSPLHMTPPNMLLPNFSPPQFKLPTLSASIYFPPQTLFEEDLECPPSIARFSLDDPTVCVIGAYAEDTEGDPVNPQNALGEKGRIYLARVMDLEGEVRGDAAFPPDPPRKKIIPNMIIADDIETPGGIIDLCWSTNDPDLLIATTTTSEVLILQVTVGNRPHSSRIDLLSSHRISDHSNLVVCVAFSPAQNDIIAAGLSDGSVAIFSLPEELEEDNQIEVIRTWRPHGEDPILTLCFSNDGKELYVGDNKAKVSCWKIGKDGNKKPDMQWVDDSTFKDGDCVTKLIAWPTERSPKNTIPRRRPLLLVGGLDGTLRITDLTEKQVIPPPLTQEKSIFDQTENDPEGGIWDLALLPPIPRKSQLEDIDVGVFTPEDHPKIPTDPDENGILVSCMEAGARVFVQREEFMEVFIRDPEKTKDKDEEELDEEKGVEKDWFNRERPFEWYNVARFQEHKGKCYSGTAVAFVDWDPIFKESGEQRKRRGWRLMTTSFEDRKVHIWQVFAD</sequence>
<dbReference type="SMART" id="SM00320">
    <property type="entry name" value="WD40"/>
    <property type="match status" value="4"/>
</dbReference>
<dbReference type="PANTHER" id="PTHR46042">
    <property type="entry name" value="DIPHTHINE METHYLTRANSFERASE"/>
    <property type="match status" value="1"/>
</dbReference>
<feature type="compositionally biased region" description="Basic and acidic residues" evidence="9">
    <location>
        <begin position="1"/>
        <end position="10"/>
    </location>
</feature>
<dbReference type="Proteomes" id="UP000472727">
    <property type="component" value="Unassembled WGS sequence"/>
</dbReference>
<evidence type="ECO:0000256" key="8">
    <source>
        <dbReference type="PROSITE-ProRule" id="PRU00221"/>
    </source>
</evidence>
<dbReference type="InterPro" id="IPR052415">
    <property type="entry name" value="Diphthine_MTase"/>
</dbReference>
<dbReference type="InterPro" id="IPR001680">
    <property type="entry name" value="WD40_rpt"/>
</dbReference>
<evidence type="ECO:0000256" key="4">
    <source>
        <dbReference type="ARBA" id="ARBA00022801"/>
    </source>
</evidence>